<protein>
    <recommendedName>
        <fullName evidence="3">Integrase, catalytic region, zinc finger, CCHC-type, peptidase aspartic, catalytic</fullName>
    </recommendedName>
</protein>
<evidence type="ECO:0008006" key="3">
    <source>
        <dbReference type="Google" id="ProtNLM"/>
    </source>
</evidence>
<evidence type="ECO:0000256" key="1">
    <source>
        <dbReference type="SAM" id="MobiDB-lite"/>
    </source>
</evidence>
<name>A0A699V784_TANCI</name>
<dbReference type="EMBL" id="BKCJ011399583">
    <property type="protein sequence ID" value="GFD29963.1"/>
    <property type="molecule type" value="Genomic_DNA"/>
</dbReference>
<accession>A0A699V784</accession>
<feature type="compositionally biased region" description="Low complexity" evidence="1">
    <location>
        <begin position="90"/>
        <end position="103"/>
    </location>
</feature>
<evidence type="ECO:0000313" key="2">
    <source>
        <dbReference type="EMBL" id="GFD29963.1"/>
    </source>
</evidence>
<proteinExistence type="predicted"/>
<comment type="caution">
    <text evidence="2">The sequence shown here is derived from an EMBL/GenBank/DDBJ whole genome shotgun (WGS) entry which is preliminary data.</text>
</comment>
<dbReference type="AlphaFoldDB" id="A0A699V784"/>
<feature type="region of interest" description="Disordered" evidence="1">
    <location>
        <begin position="1"/>
        <end position="60"/>
    </location>
</feature>
<reference evidence="2" key="1">
    <citation type="journal article" date="2019" name="Sci. Rep.">
        <title>Draft genome of Tanacetum cinerariifolium, the natural source of mosquito coil.</title>
        <authorList>
            <person name="Yamashiro T."/>
            <person name="Shiraishi A."/>
            <person name="Satake H."/>
            <person name="Nakayama K."/>
        </authorList>
    </citation>
    <scope>NUCLEOTIDE SEQUENCE</scope>
</reference>
<feature type="non-terminal residue" evidence="2">
    <location>
        <position position="128"/>
    </location>
</feature>
<organism evidence="2">
    <name type="scientific">Tanacetum cinerariifolium</name>
    <name type="common">Dalmatian daisy</name>
    <name type="synonym">Chrysanthemum cinerariifolium</name>
    <dbReference type="NCBI Taxonomy" id="118510"/>
    <lineage>
        <taxon>Eukaryota</taxon>
        <taxon>Viridiplantae</taxon>
        <taxon>Streptophyta</taxon>
        <taxon>Embryophyta</taxon>
        <taxon>Tracheophyta</taxon>
        <taxon>Spermatophyta</taxon>
        <taxon>Magnoliopsida</taxon>
        <taxon>eudicotyledons</taxon>
        <taxon>Gunneridae</taxon>
        <taxon>Pentapetalae</taxon>
        <taxon>asterids</taxon>
        <taxon>campanulids</taxon>
        <taxon>Asterales</taxon>
        <taxon>Asteraceae</taxon>
        <taxon>Asteroideae</taxon>
        <taxon>Anthemideae</taxon>
        <taxon>Anthemidinae</taxon>
        <taxon>Tanacetum</taxon>
    </lineage>
</organism>
<gene>
    <name evidence="2" type="ORF">Tci_901932</name>
</gene>
<feature type="compositionally biased region" description="Polar residues" evidence="1">
    <location>
        <begin position="27"/>
        <end position="37"/>
    </location>
</feature>
<feature type="compositionally biased region" description="Basic and acidic residues" evidence="1">
    <location>
        <begin position="1"/>
        <end position="13"/>
    </location>
</feature>
<feature type="compositionally biased region" description="Low complexity" evidence="1">
    <location>
        <begin position="41"/>
        <end position="60"/>
    </location>
</feature>
<feature type="region of interest" description="Disordered" evidence="1">
    <location>
        <begin position="83"/>
        <end position="103"/>
    </location>
</feature>
<sequence length="128" mass="13846">MFDKYLEPPRVERLISPAPAVPVPVNTAGTPSSTTIDQDAPSPSHLPSSSTLKSPSLQQSVAAESTIMGYNPLAPVDNDPFVNMFAPEPSSEASSSGDVSSTTSTYVTQTHYHLWKWSDFRQKPLLNI</sequence>